<keyword evidence="3" id="KW-1185">Reference proteome</keyword>
<feature type="transmembrane region" description="Helical" evidence="1">
    <location>
        <begin position="209"/>
        <end position="232"/>
    </location>
</feature>
<name>A0A9Q0M2A8_BLOTA</name>
<feature type="transmembrane region" description="Helical" evidence="1">
    <location>
        <begin position="72"/>
        <end position="93"/>
    </location>
</feature>
<protein>
    <submittedName>
        <fullName evidence="2">Uncharacterized protein</fullName>
    </submittedName>
</protein>
<gene>
    <name evidence="2" type="ORF">RDWZM_007312</name>
</gene>
<keyword evidence="1" id="KW-0472">Membrane</keyword>
<dbReference type="AlphaFoldDB" id="A0A9Q0M2A8"/>
<reference evidence="2" key="1">
    <citation type="submission" date="2022-12" db="EMBL/GenBank/DDBJ databases">
        <title>Genome assemblies of Blomia tropicalis.</title>
        <authorList>
            <person name="Cui Y."/>
        </authorList>
    </citation>
    <scope>NUCLEOTIDE SEQUENCE</scope>
    <source>
        <tissue evidence="2">Adult mites</tissue>
    </source>
</reference>
<evidence type="ECO:0000256" key="1">
    <source>
        <dbReference type="SAM" id="Phobius"/>
    </source>
</evidence>
<evidence type="ECO:0000313" key="2">
    <source>
        <dbReference type="EMBL" id="KAJ6216155.1"/>
    </source>
</evidence>
<dbReference type="EMBL" id="JAPWDV010000003">
    <property type="protein sequence ID" value="KAJ6216155.1"/>
    <property type="molecule type" value="Genomic_DNA"/>
</dbReference>
<keyword evidence="1" id="KW-1133">Transmembrane helix</keyword>
<evidence type="ECO:0000313" key="3">
    <source>
        <dbReference type="Proteomes" id="UP001142055"/>
    </source>
</evidence>
<dbReference type="Proteomes" id="UP001142055">
    <property type="component" value="Chromosome 3"/>
</dbReference>
<keyword evidence="1" id="KW-0812">Transmembrane</keyword>
<sequence>MSKQPKNEKTLRYELERLENDKSDHNGYNELIVRNWSKKYKQSGDKYSSERCELWKKAKSRIEVGDKFTKELLNILFANCFFVIILLIIISSYSVSPQWVGMIEICKDKLNKTGQLTFCEESSGKIKDPCLSAINQVECINNGSCTKCTYDEAQSMAGERNRSINSLLSDKCKGVKVPLNNNLCQMGLINTDPTYLPPFNPITTSSHKAIMIVAIIVIILTLIGIAIVGYWISVQFKLLQEEESAKVSTV</sequence>
<accession>A0A9Q0M2A8</accession>
<comment type="caution">
    <text evidence="2">The sequence shown here is derived from an EMBL/GenBank/DDBJ whole genome shotgun (WGS) entry which is preliminary data.</text>
</comment>
<proteinExistence type="predicted"/>
<organism evidence="2 3">
    <name type="scientific">Blomia tropicalis</name>
    <name type="common">Mite</name>
    <dbReference type="NCBI Taxonomy" id="40697"/>
    <lineage>
        <taxon>Eukaryota</taxon>
        <taxon>Metazoa</taxon>
        <taxon>Ecdysozoa</taxon>
        <taxon>Arthropoda</taxon>
        <taxon>Chelicerata</taxon>
        <taxon>Arachnida</taxon>
        <taxon>Acari</taxon>
        <taxon>Acariformes</taxon>
        <taxon>Sarcoptiformes</taxon>
        <taxon>Astigmata</taxon>
        <taxon>Glycyphagoidea</taxon>
        <taxon>Echimyopodidae</taxon>
        <taxon>Blomia</taxon>
    </lineage>
</organism>